<feature type="region of interest" description="Disordered" evidence="1">
    <location>
        <begin position="60"/>
        <end position="79"/>
    </location>
</feature>
<dbReference type="Proteomes" id="UP001334084">
    <property type="component" value="Chromosome 11"/>
</dbReference>
<dbReference type="EMBL" id="CP142736">
    <property type="protein sequence ID" value="WUR04953.1"/>
    <property type="molecule type" value="Genomic_DNA"/>
</dbReference>
<organism evidence="2 3">
    <name type="scientific">Vairimorpha necatrix</name>
    <dbReference type="NCBI Taxonomy" id="6039"/>
    <lineage>
        <taxon>Eukaryota</taxon>
        <taxon>Fungi</taxon>
        <taxon>Fungi incertae sedis</taxon>
        <taxon>Microsporidia</taxon>
        <taxon>Nosematidae</taxon>
        <taxon>Vairimorpha</taxon>
    </lineage>
</organism>
<dbReference type="GeneID" id="90542792"/>
<dbReference type="KEGG" id="vnx:VNE69_11118"/>
<evidence type="ECO:0000256" key="1">
    <source>
        <dbReference type="SAM" id="MobiDB-lite"/>
    </source>
</evidence>
<protein>
    <submittedName>
        <fullName evidence="2">PiggyBac transposable element</fullName>
    </submittedName>
</protein>
<keyword evidence="3" id="KW-1185">Reference proteome</keyword>
<proteinExistence type="predicted"/>
<evidence type="ECO:0000313" key="3">
    <source>
        <dbReference type="Proteomes" id="UP001334084"/>
    </source>
</evidence>
<sequence>MYGKDFFVNVYFMLFFWENLNERDIEDYLNKLQGGWLSEDDLDDQDSDDENRDTVEVIRVLQEENDDDDDDDDGDDFSI</sequence>
<evidence type="ECO:0000313" key="2">
    <source>
        <dbReference type="EMBL" id="WUR04953.1"/>
    </source>
</evidence>
<reference evidence="2" key="1">
    <citation type="journal article" date="2024" name="BMC Genomics">
        <title>Functional annotation of a divergent genome using sequence and structure-based similarity.</title>
        <authorList>
            <person name="Svedberg D."/>
            <person name="Winiger R.R."/>
            <person name="Berg A."/>
            <person name="Sharma H."/>
            <person name="Tellgren-Roth C."/>
            <person name="Debrunner-Vossbrinck B.A."/>
            <person name="Vossbrinck C.R."/>
            <person name="Barandun J."/>
        </authorList>
    </citation>
    <scope>NUCLEOTIDE SEQUENCE</scope>
    <source>
        <strain evidence="2">Illinois isolate</strain>
    </source>
</reference>
<gene>
    <name evidence="2" type="ORF">VNE69_11118</name>
</gene>
<feature type="compositionally biased region" description="Acidic residues" evidence="1">
    <location>
        <begin position="63"/>
        <end position="79"/>
    </location>
</feature>
<dbReference type="AlphaFoldDB" id="A0AAX4JG34"/>
<accession>A0AAX4JG34</accession>
<name>A0AAX4JG34_9MICR</name>
<dbReference type="RefSeq" id="XP_065331098.1">
    <property type="nucleotide sequence ID" value="XM_065475026.1"/>
</dbReference>